<name>A0A409VSN5_9AGAR</name>
<keyword evidence="1" id="KW-1133">Transmembrane helix</keyword>
<dbReference type="OrthoDB" id="2745105at2759"/>
<organism evidence="3 4">
    <name type="scientific">Gymnopilus dilepis</name>
    <dbReference type="NCBI Taxonomy" id="231916"/>
    <lineage>
        <taxon>Eukaryota</taxon>
        <taxon>Fungi</taxon>
        <taxon>Dikarya</taxon>
        <taxon>Basidiomycota</taxon>
        <taxon>Agaricomycotina</taxon>
        <taxon>Agaricomycetes</taxon>
        <taxon>Agaricomycetidae</taxon>
        <taxon>Agaricales</taxon>
        <taxon>Agaricineae</taxon>
        <taxon>Hymenogastraceae</taxon>
        <taxon>Gymnopilus</taxon>
    </lineage>
</organism>
<accession>A0A409VSN5</accession>
<keyword evidence="1" id="KW-0812">Transmembrane</keyword>
<evidence type="ECO:0000256" key="1">
    <source>
        <dbReference type="SAM" id="Phobius"/>
    </source>
</evidence>
<feature type="transmembrane region" description="Helical" evidence="1">
    <location>
        <begin position="238"/>
        <end position="258"/>
    </location>
</feature>
<feature type="transmembrane region" description="Helical" evidence="1">
    <location>
        <begin position="130"/>
        <end position="149"/>
    </location>
</feature>
<dbReference type="InParanoid" id="A0A409VSN5"/>
<dbReference type="PANTHER" id="PTHR40465:SF1">
    <property type="entry name" value="DUF6534 DOMAIN-CONTAINING PROTEIN"/>
    <property type="match status" value="1"/>
</dbReference>
<dbReference type="PANTHER" id="PTHR40465">
    <property type="entry name" value="CHROMOSOME 1, WHOLE GENOME SHOTGUN SEQUENCE"/>
    <property type="match status" value="1"/>
</dbReference>
<proteinExistence type="predicted"/>
<feature type="transmembrane region" description="Helical" evidence="1">
    <location>
        <begin position="264"/>
        <end position="285"/>
    </location>
</feature>
<reference evidence="3 4" key="1">
    <citation type="journal article" date="2018" name="Evol. Lett.">
        <title>Horizontal gene cluster transfer increased hallucinogenic mushroom diversity.</title>
        <authorList>
            <person name="Reynolds H.T."/>
            <person name="Vijayakumar V."/>
            <person name="Gluck-Thaler E."/>
            <person name="Korotkin H.B."/>
            <person name="Matheny P.B."/>
            <person name="Slot J.C."/>
        </authorList>
    </citation>
    <scope>NUCLEOTIDE SEQUENCE [LARGE SCALE GENOMIC DNA]</scope>
    <source>
        <strain evidence="3 4">SRW20</strain>
    </source>
</reference>
<keyword evidence="4" id="KW-1185">Reference proteome</keyword>
<dbReference type="EMBL" id="NHYE01005577">
    <property type="protein sequence ID" value="PPQ69249.1"/>
    <property type="molecule type" value="Genomic_DNA"/>
</dbReference>
<comment type="caution">
    <text evidence="3">The sequence shown here is derived from an EMBL/GenBank/DDBJ whole genome shotgun (WGS) entry which is preliminary data.</text>
</comment>
<dbReference type="STRING" id="231916.A0A409VSN5"/>
<evidence type="ECO:0000313" key="3">
    <source>
        <dbReference type="EMBL" id="PPQ69249.1"/>
    </source>
</evidence>
<feature type="transmembrane region" description="Helical" evidence="1">
    <location>
        <begin position="20"/>
        <end position="41"/>
    </location>
</feature>
<feature type="domain" description="DUF6534" evidence="2">
    <location>
        <begin position="204"/>
        <end position="289"/>
    </location>
</feature>
<dbReference type="Pfam" id="PF20152">
    <property type="entry name" value="DUF6534"/>
    <property type="match status" value="1"/>
</dbReference>
<keyword evidence="1" id="KW-0472">Membrane</keyword>
<dbReference type="Proteomes" id="UP000284706">
    <property type="component" value="Unassembled WGS sequence"/>
</dbReference>
<dbReference type="InterPro" id="IPR045339">
    <property type="entry name" value="DUF6534"/>
</dbReference>
<feature type="transmembrane region" description="Helical" evidence="1">
    <location>
        <begin position="88"/>
        <end position="110"/>
    </location>
</feature>
<evidence type="ECO:0000259" key="2">
    <source>
        <dbReference type="Pfam" id="PF20152"/>
    </source>
</evidence>
<evidence type="ECO:0000313" key="4">
    <source>
        <dbReference type="Proteomes" id="UP000284706"/>
    </source>
</evidence>
<feature type="transmembrane region" description="Helical" evidence="1">
    <location>
        <begin position="156"/>
        <end position="176"/>
    </location>
</feature>
<gene>
    <name evidence="3" type="ORF">CVT26_003661</name>
</gene>
<dbReference type="AlphaFoldDB" id="A0A409VSN5"/>
<feature type="transmembrane region" description="Helical" evidence="1">
    <location>
        <begin position="196"/>
        <end position="218"/>
    </location>
</feature>
<sequence>MEGLGTGPSSALDSTYGSMLIGVLFATFLQGFLTVQTFNYYENYPKDPLRNKVIVRRHSFSKTPSLPHISNPVVRSVSSGDLLPTLRILYRCLDTIHLALIGQSAYHYLITNWGYQPALIRSTWELCVQLTFIGLSSFVCQLFFLGRIWVFSRKNIFIVGFVLAVCLTTLILDIVVTVQILQTPFVTAFGERKGEIIAVFTSGAAADVLIAALLCYYLRRDSSAFEATRSLVGKIVRYTVATGLATSALAIAAIIAYFAQPQGFYFIAIHLCIGRMYTNALLATLNARHKMRSAFQTHHKSSTSDKKETVVRGKTNKYLNSFQAVDGNPISQTDSTGAVVTYTIERITDNEEGDLELSKMDKKTPFSVV</sequence>
<protein>
    <recommendedName>
        <fullName evidence="2">DUF6534 domain-containing protein</fullName>
    </recommendedName>
</protein>